<name>A0A4E0QQN4_9GAMM</name>
<gene>
    <name evidence="2" type="ORF">PN36_09435</name>
</gene>
<organism evidence="2 3">
    <name type="scientific">Candidatus Thiomargarita nelsonii</name>
    <dbReference type="NCBI Taxonomy" id="1003181"/>
    <lineage>
        <taxon>Bacteria</taxon>
        <taxon>Pseudomonadati</taxon>
        <taxon>Pseudomonadota</taxon>
        <taxon>Gammaproteobacteria</taxon>
        <taxon>Thiotrichales</taxon>
        <taxon>Thiotrichaceae</taxon>
        <taxon>Thiomargarita</taxon>
    </lineage>
</organism>
<evidence type="ECO:0000256" key="1">
    <source>
        <dbReference type="SAM" id="SignalP"/>
    </source>
</evidence>
<comment type="caution">
    <text evidence="2">The sequence shown here is derived from an EMBL/GenBank/DDBJ whole genome shotgun (WGS) entry which is preliminary data.</text>
</comment>
<dbReference type="EMBL" id="JSZA02000028">
    <property type="protein sequence ID" value="TGO03289.1"/>
    <property type="molecule type" value="Genomic_DNA"/>
</dbReference>
<dbReference type="AlphaFoldDB" id="A0A4E0QQN4"/>
<evidence type="ECO:0000313" key="3">
    <source>
        <dbReference type="Proteomes" id="UP000030428"/>
    </source>
</evidence>
<evidence type="ECO:0008006" key="4">
    <source>
        <dbReference type="Google" id="ProtNLM"/>
    </source>
</evidence>
<sequence>MSKQLFILILMLGSLTACSGNGSHPEPDRSEPMNTGSSFYKIGNNAAKSTAKSAWDSLGPNCQQIPSFVQIIEDSMDDVVADLGTRYKGQSAQDFGEGYLDGLSSVLNDVRTQCPKMITQIDQLEQFCRSKF</sequence>
<keyword evidence="3" id="KW-1185">Reference proteome</keyword>
<feature type="signal peptide" evidence="1">
    <location>
        <begin position="1"/>
        <end position="19"/>
    </location>
</feature>
<proteinExistence type="predicted"/>
<dbReference type="PROSITE" id="PS51257">
    <property type="entry name" value="PROKAR_LIPOPROTEIN"/>
    <property type="match status" value="1"/>
</dbReference>
<feature type="chain" id="PRO_5020021253" description="Secreted protein" evidence="1">
    <location>
        <begin position="20"/>
        <end position="132"/>
    </location>
</feature>
<reference evidence="2 3" key="1">
    <citation type="journal article" date="2016" name="Front. Microbiol.">
        <title>Single-Cell (Meta-)Genomics of a Dimorphic Candidatus Thiomargarita nelsonii Reveals Genomic Plasticity.</title>
        <authorList>
            <person name="Flood B.E."/>
            <person name="Fliss P."/>
            <person name="Jones D.S."/>
            <person name="Dick G.J."/>
            <person name="Jain S."/>
            <person name="Kaster A.K."/>
            <person name="Winkel M."/>
            <person name="Mussmann M."/>
            <person name="Bailey J."/>
        </authorList>
    </citation>
    <scope>NUCLEOTIDE SEQUENCE [LARGE SCALE GENOMIC DNA]</scope>
    <source>
        <strain evidence="2">Hydrate Ridge</strain>
    </source>
</reference>
<protein>
    <recommendedName>
        <fullName evidence="4">Secreted protein</fullName>
    </recommendedName>
</protein>
<dbReference type="Proteomes" id="UP000030428">
    <property type="component" value="Unassembled WGS sequence"/>
</dbReference>
<keyword evidence="1" id="KW-0732">Signal</keyword>
<accession>A0A4E0QQN4</accession>
<evidence type="ECO:0000313" key="2">
    <source>
        <dbReference type="EMBL" id="TGO03289.1"/>
    </source>
</evidence>